<reference evidence="1 2" key="1">
    <citation type="submission" date="2017-09" db="EMBL/GenBank/DDBJ databases">
        <title>Bacterial strain isolated from the female urinary microbiota.</title>
        <authorList>
            <person name="Thomas-White K."/>
            <person name="Kumar N."/>
            <person name="Forster S."/>
            <person name="Putonti C."/>
            <person name="Lawley T."/>
            <person name="Wolfe A.J."/>
        </authorList>
    </citation>
    <scope>NUCLEOTIDE SEQUENCE [LARGE SCALE GENOMIC DNA]</scope>
    <source>
        <strain evidence="1 2">UMB1301</strain>
    </source>
</reference>
<organism evidence="1 2">
    <name type="scientific">Brevibacterium paucivorans</name>
    <dbReference type="NCBI Taxonomy" id="170994"/>
    <lineage>
        <taxon>Bacteria</taxon>
        <taxon>Bacillati</taxon>
        <taxon>Actinomycetota</taxon>
        <taxon>Actinomycetes</taxon>
        <taxon>Micrococcales</taxon>
        <taxon>Brevibacteriaceae</taxon>
        <taxon>Brevibacterium</taxon>
    </lineage>
</organism>
<accession>A0A2N6VIR4</accession>
<sequence length="68" mass="7523">MSPSAHDGEGFRSNGELTDTGLDFVDGEFALFEVLLHEFFVGFGNVFDEGCAVFFRTLLQVSRNVDCL</sequence>
<protein>
    <submittedName>
        <fullName evidence="1">Uncharacterized protein</fullName>
    </submittedName>
</protein>
<dbReference type="AlphaFoldDB" id="A0A2N6VIR4"/>
<comment type="caution">
    <text evidence="1">The sequence shown here is derived from an EMBL/GenBank/DDBJ whole genome shotgun (WGS) entry which is preliminary data.</text>
</comment>
<proteinExistence type="predicted"/>
<name>A0A2N6VIR4_9MICO</name>
<dbReference type="RefSeq" id="WP_219722434.1">
    <property type="nucleotide sequence ID" value="NZ_PNHK01000451.1"/>
</dbReference>
<evidence type="ECO:0000313" key="1">
    <source>
        <dbReference type="EMBL" id="PMD04035.1"/>
    </source>
</evidence>
<dbReference type="Proteomes" id="UP000235598">
    <property type="component" value="Unassembled WGS sequence"/>
</dbReference>
<dbReference type="EMBL" id="PNHK01000451">
    <property type="protein sequence ID" value="PMD04035.1"/>
    <property type="molecule type" value="Genomic_DNA"/>
</dbReference>
<gene>
    <name evidence="1" type="ORF">CJ199_14465</name>
</gene>
<evidence type="ECO:0000313" key="2">
    <source>
        <dbReference type="Proteomes" id="UP000235598"/>
    </source>
</evidence>
<feature type="non-terminal residue" evidence="1">
    <location>
        <position position="68"/>
    </location>
</feature>